<keyword evidence="1" id="KW-1133">Transmembrane helix</keyword>
<keyword evidence="1" id="KW-0472">Membrane</keyword>
<dbReference type="Proteomes" id="UP000637002">
    <property type="component" value="Unassembled WGS sequence"/>
</dbReference>
<sequence length="87" mass="9304">MSADTDSSRPPQGRINWRNLLTLGSLTLLVGTEVMGAAIAGGWAIAGLLELGTTIEYAFMAIFGLVGLWAMVTFVRSAHRVEPVVTR</sequence>
<evidence type="ECO:0000256" key="1">
    <source>
        <dbReference type="SAM" id="Phobius"/>
    </source>
</evidence>
<proteinExistence type="predicted"/>
<evidence type="ECO:0000313" key="2">
    <source>
        <dbReference type="EMBL" id="GGC63744.1"/>
    </source>
</evidence>
<evidence type="ECO:0000313" key="3">
    <source>
        <dbReference type="Proteomes" id="UP000637002"/>
    </source>
</evidence>
<feature type="transmembrane region" description="Helical" evidence="1">
    <location>
        <begin position="20"/>
        <end position="45"/>
    </location>
</feature>
<feature type="transmembrane region" description="Helical" evidence="1">
    <location>
        <begin position="57"/>
        <end position="75"/>
    </location>
</feature>
<organism evidence="2 3">
    <name type="scientific">Chelatococcus reniformis</name>
    <dbReference type="NCBI Taxonomy" id="1494448"/>
    <lineage>
        <taxon>Bacteria</taxon>
        <taxon>Pseudomonadati</taxon>
        <taxon>Pseudomonadota</taxon>
        <taxon>Alphaproteobacteria</taxon>
        <taxon>Hyphomicrobiales</taxon>
        <taxon>Chelatococcaceae</taxon>
        <taxon>Chelatococcus</taxon>
    </lineage>
</organism>
<name>A0A916XE41_9HYPH</name>
<comment type="caution">
    <text evidence="2">The sequence shown here is derived from an EMBL/GenBank/DDBJ whole genome shotgun (WGS) entry which is preliminary data.</text>
</comment>
<accession>A0A916XE41</accession>
<protein>
    <recommendedName>
        <fullName evidence="4">Signaling protein</fullName>
    </recommendedName>
</protein>
<gene>
    <name evidence="2" type="ORF">GCM10010994_22890</name>
</gene>
<evidence type="ECO:0008006" key="4">
    <source>
        <dbReference type="Google" id="ProtNLM"/>
    </source>
</evidence>
<reference evidence="2" key="1">
    <citation type="journal article" date="2014" name="Int. J. Syst. Evol. Microbiol.">
        <title>Complete genome sequence of Corynebacterium casei LMG S-19264T (=DSM 44701T), isolated from a smear-ripened cheese.</title>
        <authorList>
            <consortium name="US DOE Joint Genome Institute (JGI-PGF)"/>
            <person name="Walter F."/>
            <person name="Albersmeier A."/>
            <person name="Kalinowski J."/>
            <person name="Ruckert C."/>
        </authorList>
    </citation>
    <scope>NUCLEOTIDE SEQUENCE</scope>
    <source>
        <strain evidence="2">CGMCC 1.12919</strain>
    </source>
</reference>
<reference evidence="2" key="2">
    <citation type="submission" date="2020-09" db="EMBL/GenBank/DDBJ databases">
        <authorList>
            <person name="Sun Q."/>
            <person name="Zhou Y."/>
        </authorList>
    </citation>
    <scope>NUCLEOTIDE SEQUENCE</scope>
    <source>
        <strain evidence="2">CGMCC 1.12919</strain>
    </source>
</reference>
<dbReference type="RefSeq" id="WP_188609806.1">
    <property type="nucleotide sequence ID" value="NZ_BMGG01000004.1"/>
</dbReference>
<dbReference type="EMBL" id="BMGG01000004">
    <property type="protein sequence ID" value="GGC63744.1"/>
    <property type="molecule type" value="Genomic_DNA"/>
</dbReference>
<keyword evidence="1" id="KW-0812">Transmembrane</keyword>
<dbReference type="AlphaFoldDB" id="A0A916XE41"/>
<keyword evidence="3" id="KW-1185">Reference proteome</keyword>